<reference evidence="1 2" key="1">
    <citation type="submission" date="2018-03" db="EMBL/GenBank/DDBJ databases">
        <title>Genomic Encyclopedia of Archaeal and Bacterial Type Strains, Phase II (KMG-II): from individual species to whole genera.</title>
        <authorList>
            <person name="Goeker M."/>
        </authorList>
    </citation>
    <scope>NUCLEOTIDE SEQUENCE [LARGE SCALE GENOMIC DNA]</scope>
    <source>
        <strain evidence="1 2">DSM 28229</strain>
    </source>
</reference>
<dbReference type="RefSeq" id="WP_109622579.1">
    <property type="nucleotide sequence ID" value="NZ_QGDO01000009.1"/>
</dbReference>
<dbReference type="AlphaFoldDB" id="A0A315Z0G8"/>
<protein>
    <submittedName>
        <fullName evidence="1">Uncharacterized protein</fullName>
    </submittedName>
</protein>
<name>A0A315Z0G8_SEDFL</name>
<sequence>MEELKEISPAELKVFLAPRVSKVGELLHLTFLDLVKRGVLKYTENEYREVEAGPKLTENTYKAHEALFTEIFQQNKELKITLSELLSLVKEGIKTTTHFKWHYLIKSTLRRYYYQATSYSIYRFLFAISLNYKGVLSRDELLAEYQSYEEAWKDGSIDENIKRNLLDKVGGNELKIRVLFGDDFLKNEEAIKEGKERVEEGGFIEFMDGDTIDVLIENTSEYFLDSFEITEISTDSGWFSSWGSDSGGWFSGGDSDNGCSSSGCSSSGCSGCGGGCGS</sequence>
<dbReference type="EMBL" id="QGDO01000009">
    <property type="protein sequence ID" value="PWJ36133.1"/>
    <property type="molecule type" value="Genomic_DNA"/>
</dbReference>
<comment type="caution">
    <text evidence="1">The sequence shown here is derived from an EMBL/GenBank/DDBJ whole genome shotgun (WGS) entry which is preliminary data.</text>
</comment>
<organism evidence="1 2">
    <name type="scientific">Sediminitomix flava</name>
    <dbReference type="NCBI Taxonomy" id="379075"/>
    <lineage>
        <taxon>Bacteria</taxon>
        <taxon>Pseudomonadati</taxon>
        <taxon>Bacteroidota</taxon>
        <taxon>Cytophagia</taxon>
        <taxon>Cytophagales</taxon>
        <taxon>Flammeovirgaceae</taxon>
        <taxon>Sediminitomix</taxon>
    </lineage>
</organism>
<evidence type="ECO:0000313" key="1">
    <source>
        <dbReference type="EMBL" id="PWJ36133.1"/>
    </source>
</evidence>
<gene>
    <name evidence="1" type="ORF">BC781_109149</name>
</gene>
<accession>A0A315Z0G8</accession>
<evidence type="ECO:0000313" key="2">
    <source>
        <dbReference type="Proteomes" id="UP000245535"/>
    </source>
</evidence>
<keyword evidence="2" id="KW-1185">Reference proteome</keyword>
<dbReference type="Proteomes" id="UP000245535">
    <property type="component" value="Unassembled WGS sequence"/>
</dbReference>
<proteinExistence type="predicted"/>